<gene>
    <name evidence="1" type="ORF">N3K66_001155</name>
</gene>
<proteinExistence type="predicted"/>
<reference evidence="1" key="1">
    <citation type="submission" date="2022-10" db="EMBL/GenBank/DDBJ databases">
        <title>Complete Genome of Trichothecium roseum strain YXFP-22015, a Plant Pathogen Isolated from Citrus.</title>
        <authorList>
            <person name="Wang Y."/>
            <person name="Zhu L."/>
        </authorList>
    </citation>
    <scope>NUCLEOTIDE SEQUENCE</scope>
    <source>
        <strain evidence="1">YXFP-22015</strain>
    </source>
</reference>
<sequence>MSDISKTVTPPDPEAMTNAPVPARSSNTAAIFGGPGVSIGPRIAPIPGHLKSDAVQDSDETASEILNKQLAAEADNAIQYRTCSWQKTAALLFSEYIVLSIMSFPWSYSLLGLVPGLILTVVVAGLVLYTSLILWEFCLRHPEVRDICDIGQMLFWNKKWAWWWTAFMFLLNNTFIQALHVLVGSQYMNTMTEADRIHACRTVAFAAVVSAFCWFGSLPRTFNMMAKLGTASAAFTFISVLLATIFSGIEDHPAGYTEELGKPILSIWTPKTTTLVTGMSAFMNMSYTFIGQLTLPSFIAEMRDPRDFPKSLWACTIAEIITFSLVGSIIYAYTGDQYMVTPAFGALSDVYKKVSYSFMIPTIIFVGCLYASVTGRFVFFRIFKDTKHMAEHTAVGWVSWGGILLGSWIMSFIIAEIIPFFSSLLSVMSSLFNCWFGFIFWALAYFRMRRADLRIGRFRPWVSDYLQIGLNVIIMGLGILYLTLGTYVSVQGIIDAFEAGDVAGVFSCASNAI</sequence>
<accession>A0ACC0VFF8</accession>
<keyword evidence="2" id="KW-1185">Reference proteome</keyword>
<evidence type="ECO:0000313" key="2">
    <source>
        <dbReference type="Proteomes" id="UP001163324"/>
    </source>
</evidence>
<organism evidence="1 2">
    <name type="scientific">Trichothecium roseum</name>
    <dbReference type="NCBI Taxonomy" id="47278"/>
    <lineage>
        <taxon>Eukaryota</taxon>
        <taxon>Fungi</taxon>
        <taxon>Dikarya</taxon>
        <taxon>Ascomycota</taxon>
        <taxon>Pezizomycotina</taxon>
        <taxon>Sordariomycetes</taxon>
        <taxon>Hypocreomycetidae</taxon>
        <taxon>Hypocreales</taxon>
        <taxon>Hypocreales incertae sedis</taxon>
        <taxon>Trichothecium</taxon>
    </lineage>
</organism>
<comment type="caution">
    <text evidence="1">The sequence shown here is derived from an EMBL/GenBank/DDBJ whole genome shotgun (WGS) entry which is preliminary data.</text>
</comment>
<evidence type="ECO:0000313" key="1">
    <source>
        <dbReference type="EMBL" id="KAI9904626.1"/>
    </source>
</evidence>
<name>A0ACC0VFF8_9HYPO</name>
<protein>
    <submittedName>
        <fullName evidence="1">Uncharacterized protein</fullName>
    </submittedName>
</protein>
<dbReference type="EMBL" id="CM047940">
    <property type="protein sequence ID" value="KAI9904626.1"/>
    <property type="molecule type" value="Genomic_DNA"/>
</dbReference>
<dbReference type="Proteomes" id="UP001163324">
    <property type="component" value="Chromosome 1"/>
</dbReference>